<evidence type="ECO:0008006" key="4">
    <source>
        <dbReference type="Google" id="ProtNLM"/>
    </source>
</evidence>
<keyword evidence="3" id="KW-1185">Reference proteome</keyword>
<feature type="compositionally biased region" description="Basic and acidic residues" evidence="1">
    <location>
        <begin position="30"/>
        <end position="39"/>
    </location>
</feature>
<dbReference type="Proteomes" id="UP000653644">
    <property type="component" value="Unassembled WGS sequence"/>
</dbReference>
<proteinExistence type="predicted"/>
<comment type="caution">
    <text evidence="2">The sequence shown here is derived from an EMBL/GenBank/DDBJ whole genome shotgun (WGS) entry which is preliminary data.</text>
</comment>
<feature type="compositionally biased region" description="Basic and acidic residues" evidence="1">
    <location>
        <begin position="1"/>
        <end position="15"/>
    </location>
</feature>
<name>A0ABQ3CJ37_9ACTN</name>
<evidence type="ECO:0000313" key="2">
    <source>
        <dbReference type="EMBL" id="GHA12510.1"/>
    </source>
</evidence>
<evidence type="ECO:0000256" key="1">
    <source>
        <dbReference type="SAM" id="MobiDB-lite"/>
    </source>
</evidence>
<organism evidence="2 3">
    <name type="scientific">Streptomyces canarius</name>
    <dbReference type="NCBI Taxonomy" id="285453"/>
    <lineage>
        <taxon>Bacteria</taxon>
        <taxon>Bacillati</taxon>
        <taxon>Actinomycetota</taxon>
        <taxon>Actinomycetes</taxon>
        <taxon>Kitasatosporales</taxon>
        <taxon>Streptomycetaceae</taxon>
        <taxon>Streptomyces</taxon>
    </lineage>
</organism>
<protein>
    <recommendedName>
        <fullName evidence="4">Tat pathway signal sequence domain protein</fullName>
    </recommendedName>
</protein>
<evidence type="ECO:0000313" key="3">
    <source>
        <dbReference type="Proteomes" id="UP000653644"/>
    </source>
</evidence>
<gene>
    <name evidence="2" type="ORF">GCM10010345_16410</name>
</gene>
<accession>A0ABQ3CJ37</accession>
<sequence length="227" mass="24596">MCRALPPRDPEHRSLDMSGIGPLEPGEGTRAWDGRRPADTRPPGRTRAALTAWYARHRRVTVALAAAALALAGGGCLYATRPHRPPPREDRAHAQVPYPAQVVDMTYLDGRTTPAGAPPRSFSFAVLLSVTSGPPVTVTRVTQPYAGLSLNPEPPVPFRTRSGSARKVTITMHVTECEKVPKNAGLPFLDVTLRNTRAIQVQSYILGPRYAQDLSHALQVACGNKVR</sequence>
<feature type="region of interest" description="Disordered" evidence="1">
    <location>
        <begin position="1"/>
        <end position="44"/>
    </location>
</feature>
<dbReference type="EMBL" id="BMVN01000004">
    <property type="protein sequence ID" value="GHA12510.1"/>
    <property type="molecule type" value="Genomic_DNA"/>
</dbReference>
<reference evidence="3" key="1">
    <citation type="journal article" date="2019" name="Int. J. Syst. Evol. Microbiol.">
        <title>The Global Catalogue of Microorganisms (GCM) 10K type strain sequencing project: providing services to taxonomists for standard genome sequencing and annotation.</title>
        <authorList>
            <consortium name="The Broad Institute Genomics Platform"/>
            <consortium name="The Broad Institute Genome Sequencing Center for Infectious Disease"/>
            <person name="Wu L."/>
            <person name="Ma J."/>
        </authorList>
    </citation>
    <scope>NUCLEOTIDE SEQUENCE [LARGE SCALE GENOMIC DNA]</scope>
    <source>
        <strain evidence="3">JCM 4733</strain>
    </source>
</reference>